<reference evidence="9" key="1">
    <citation type="submission" date="2025-08" db="UniProtKB">
        <authorList>
            <consortium name="RefSeq"/>
        </authorList>
    </citation>
    <scope>IDENTIFICATION</scope>
    <source>
        <tissue evidence="9">Whole body</tissue>
    </source>
</reference>
<keyword evidence="2 5" id="KW-0812">Transmembrane</keyword>
<dbReference type="RefSeq" id="XP_064073870.1">
    <property type="nucleotide sequence ID" value="XM_064217800.1"/>
</dbReference>
<feature type="transmembrane region" description="Helical" evidence="5">
    <location>
        <begin position="109"/>
        <end position="128"/>
    </location>
</feature>
<feature type="transmembrane region" description="Helical" evidence="5">
    <location>
        <begin position="12"/>
        <end position="28"/>
    </location>
</feature>
<feature type="transmembrane region" description="Helical" evidence="5">
    <location>
        <begin position="40"/>
        <end position="59"/>
    </location>
</feature>
<evidence type="ECO:0000259" key="7">
    <source>
        <dbReference type="Pfam" id="PF26037"/>
    </source>
</evidence>
<sequence length="714" mass="83045">MTKSLFEKLELCSLYLVRIYCPPLYFIIFSEYQETRILKVLLGFIAGFCLGQLYFNLFLKDIPFLNDAGFILGLVISIILGVSIAVSVQVRCISLLLLPMYCGKAGRGILKAIVLTYVVAGPITNMGLNAKEVVRVFACTTQLSYNLSKHIYAQSYHPLNKALLDFTNEIVQIKENIRSIRDVISPIDYEIEGLVGLQQMKSENDFTDTLFDIVHDTDEVAKIFQLNQSTEEMNPYMKLYIEKMELRCDNQLSHTITMCMDIFSSAYESCSRNVPSYAVIICWPLMLPHICDVKRLIRSDICNFKNQIDSVLGEGYTYLKLAKRELTTNLDTIKLQHKIHYERKLYDIQDAKETGERVLHAFAEKYTIMKFVNISVYIFLALLFLRIPIASANYHDLYLTSIDYDNVYITDYFKRIDEKRWKKNKVYVLPLKKMERNRYIDVHSTSYIPSERNKLLTQILKVMLEAVTATTFVMLDRLFYEALDVVRQHALEESTTLNMQDIAIQVEGKGPLSSMLRKILREFNINKRNKMVSNDACVPRPRAMPSMYYIKIYGGYLWILLLLYINPFTLRLRRLICSYFYYTREKERVLHLYNDILKKRLRMQKTLRKKAVQAVRAHYLSGENLLSMRMRYPQLLGWLGKLSVARMKCLICEETEPKYATSIEVWHSCVSTRCPFVYCNECWMEVGSQCLACDPALAELSDVDSLSDNNPPRY</sequence>
<evidence type="ECO:0000313" key="9">
    <source>
        <dbReference type="RefSeq" id="XP_064073870.1"/>
    </source>
</evidence>
<protein>
    <submittedName>
        <fullName evidence="9">Protein sneaky</fullName>
    </submittedName>
</protein>
<evidence type="ECO:0000259" key="6">
    <source>
        <dbReference type="Pfam" id="PF07782"/>
    </source>
</evidence>
<dbReference type="InterPro" id="IPR058842">
    <property type="entry name" value="DCST1_C"/>
</dbReference>
<accession>A0ABM4ARE5</accession>
<evidence type="ECO:0000256" key="1">
    <source>
        <dbReference type="ARBA" id="ARBA00004141"/>
    </source>
</evidence>
<dbReference type="InterPro" id="IPR051856">
    <property type="entry name" value="CSR-E3_Ligase_Protein"/>
</dbReference>
<feature type="transmembrane region" description="Helical" evidence="5">
    <location>
        <begin position="71"/>
        <end position="97"/>
    </location>
</feature>
<dbReference type="Proteomes" id="UP001652626">
    <property type="component" value="Chromosome 18"/>
</dbReference>
<evidence type="ECO:0000256" key="2">
    <source>
        <dbReference type="ARBA" id="ARBA00022692"/>
    </source>
</evidence>
<comment type="subcellular location">
    <subcellularLocation>
        <location evidence="1">Membrane</location>
        <topology evidence="1">Multi-pass membrane protein</topology>
    </subcellularLocation>
</comment>
<evidence type="ECO:0000256" key="5">
    <source>
        <dbReference type="SAM" id="Phobius"/>
    </source>
</evidence>
<dbReference type="GeneID" id="113398866"/>
<feature type="transmembrane region" description="Helical" evidence="5">
    <location>
        <begin position="548"/>
        <end position="565"/>
    </location>
</feature>
<proteinExistence type="predicted"/>
<keyword evidence="8" id="KW-1185">Reference proteome</keyword>
<dbReference type="PANTHER" id="PTHR21041">
    <property type="entry name" value="DENDRITIC CELL-SPECIFIC TRANSMEMBRANE PROTEIN"/>
    <property type="match status" value="1"/>
</dbReference>
<dbReference type="Pfam" id="PF07782">
    <property type="entry name" value="DC_STAMP"/>
    <property type="match status" value="1"/>
</dbReference>
<organism evidence="8 9">
    <name type="scientific">Vanessa tameamea</name>
    <name type="common">Kamehameha butterfly</name>
    <dbReference type="NCBI Taxonomy" id="334116"/>
    <lineage>
        <taxon>Eukaryota</taxon>
        <taxon>Metazoa</taxon>
        <taxon>Ecdysozoa</taxon>
        <taxon>Arthropoda</taxon>
        <taxon>Hexapoda</taxon>
        <taxon>Insecta</taxon>
        <taxon>Pterygota</taxon>
        <taxon>Neoptera</taxon>
        <taxon>Endopterygota</taxon>
        <taxon>Lepidoptera</taxon>
        <taxon>Glossata</taxon>
        <taxon>Ditrysia</taxon>
        <taxon>Papilionoidea</taxon>
        <taxon>Nymphalidae</taxon>
        <taxon>Nymphalinae</taxon>
        <taxon>Vanessa</taxon>
    </lineage>
</organism>
<dbReference type="Pfam" id="PF26037">
    <property type="entry name" value="zf-RING_DCST1_C"/>
    <property type="match status" value="1"/>
</dbReference>
<feature type="domain" description="E3 ubiquitin-protein ligase DCST1-like C-terminal" evidence="7">
    <location>
        <begin position="648"/>
        <end position="695"/>
    </location>
</feature>
<name>A0ABM4ARE5_VANTA</name>
<dbReference type="PANTHER" id="PTHR21041:SF17">
    <property type="entry name" value="E3 UBIQUITIN-PROTEIN LIGASE DCST1"/>
    <property type="match status" value="1"/>
</dbReference>
<gene>
    <name evidence="9" type="primary">Snky</name>
</gene>
<feature type="transmembrane region" description="Helical" evidence="5">
    <location>
        <begin position="371"/>
        <end position="389"/>
    </location>
</feature>
<evidence type="ECO:0000313" key="8">
    <source>
        <dbReference type="Proteomes" id="UP001652626"/>
    </source>
</evidence>
<keyword evidence="4 5" id="KW-0472">Membrane</keyword>
<evidence type="ECO:0000256" key="3">
    <source>
        <dbReference type="ARBA" id="ARBA00022989"/>
    </source>
</evidence>
<keyword evidence="3 5" id="KW-1133">Transmembrane helix</keyword>
<feature type="domain" description="Dendritic cell-specific transmembrane protein-like" evidence="6">
    <location>
        <begin position="404"/>
        <end position="593"/>
    </location>
</feature>
<dbReference type="InterPro" id="IPR012858">
    <property type="entry name" value="DC_STAMP-like"/>
</dbReference>
<evidence type="ECO:0000256" key="4">
    <source>
        <dbReference type="ARBA" id="ARBA00023136"/>
    </source>
</evidence>